<dbReference type="Pfam" id="PF03800">
    <property type="entry name" value="Nuf2"/>
    <property type="match status" value="1"/>
</dbReference>
<keyword evidence="8" id="KW-0137">Centromere</keyword>
<evidence type="ECO:0000256" key="8">
    <source>
        <dbReference type="ARBA" id="ARBA00023328"/>
    </source>
</evidence>
<keyword evidence="7" id="KW-0131">Cell cycle</keyword>
<accession>A0A132NWG8</accession>
<name>A0A132NWG8_GIAIN</name>
<keyword evidence="6 9" id="KW-0175">Coiled coil</keyword>
<dbReference type="AlphaFoldDB" id="A0A132NWG8"/>
<dbReference type="OrthoDB" id="10254408at2759"/>
<evidence type="ECO:0000256" key="2">
    <source>
        <dbReference type="ARBA" id="ARBA00005498"/>
    </source>
</evidence>
<keyword evidence="3" id="KW-0158">Chromosome</keyword>
<evidence type="ECO:0000256" key="1">
    <source>
        <dbReference type="ARBA" id="ARBA00004584"/>
    </source>
</evidence>
<keyword evidence="5" id="KW-0498">Mitosis</keyword>
<comment type="caution">
    <text evidence="11">The sequence shown here is derived from an EMBL/GenBank/DDBJ whole genome shotgun (WGS) entry which is preliminary data.</text>
</comment>
<dbReference type="InterPro" id="IPR038275">
    <property type="entry name" value="Nuf2_N_sf"/>
</dbReference>
<evidence type="ECO:0000256" key="3">
    <source>
        <dbReference type="ARBA" id="ARBA00022454"/>
    </source>
</evidence>
<gene>
    <name evidence="11" type="ORF">QR46_1541</name>
</gene>
<comment type="similarity">
    <text evidence="2">Belongs to the NUF2 family.</text>
</comment>
<dbReference type="VEuPathDB" id="GiardiaDB:QR46_1541"/>
<keyword evidence="4" id="KW-0132">Cell division</keyword>
<feature type="coiled-coil region" evidence="9">
    <location>
        <begin position="222"/>
        <end position="270"/>
    </location>
</feature>
<sequence>MDGVTQPFTDQPMEAMTDEQLKEMHEQKIVEAINDSILGLAKAVKDTQHIDVPVAILNPAAPLKPSNVLATLMMFYNTACLLPQSKVINDISPQFKTILSENYAEKQQHILTIYAQYGLLKEFLANCNYPNFSFADVFMPSFNRYKAQLHSISNFLWFREEATESLYSVLTEYKAAHTQSKPILESTSALKLGISRITDEIVKLRETTSQLPSRVDPLVQRYNKALESQQRLNKENNEFTNQVLVLTDELADLENQAKKKANEYEVERSTLITKEQNNAVLQDIQAAEALSHDLRAQYDALVSSINIFEQHNAGLLGITNKITELIDTADQYSNSSDQLQAQLENLQGMKEVVNNLNAQIDASKQEIENMNNTMQSGSAAEQTQDNPSFHADEEECRRLTEECEGLEATYAKKLTQLKALQQEINDENAKIVKVKADATEKMDKLSDKANEMMSAFVAQLTGMISKLNSM</sequence>
<proteinExistence type="inferred from homology"/>
<dbReference type="GO" id="GO:0031262">
    <property type="term" value="C:Ndc80 complex"/>
    <property type="evidence" value="ECO:0007669"/>
    <property type="project" value="InterPro"/>
</dbReference>
<feature type="domain" description="Kinetochore protein Nuf2 N-terminal" evidence="10">
    <location>
        <begin position="88"/>
        <end position="173"/>
    </location>
</feature>
<evidence type="ECO:0000313" key="12">
    <source>
        <dbReference type="Proteomes" id="UP000070089"/>
    </source>
</evidence>
<evidence type="ECO:0000256" key="5">
    <source>
        <dbReference type="ARBA" id="ARBA00022776"/>
    </source>
</evidence>
<evidence type="ECO:0000256" key="4">
    <source>
        <dbReference type="ARBA" id="ARBA00022618"/>
    </source>
</evidence>
<evidence type="ECO:0000256" key="7">
    <source>
        <dbReference type="ARBA" id="ARBA00023306"/>
    </source>
</evidence>
<dbReference type="Gene3D" id="1.20.58.60">
    <property type="match status" value="1"/>
</dbReference>
<dbReference type="InterPro" id="IPR005549">
    <property type="entry name" value="Kinetochore_Nuf2_N"/>
</dbReference>
<evidence type="ECO:0000259" key="10">
    <source>
        <dbReference type="Pfam" id="PF03800"/>
    </source>
</evidence>
<comment type="subcellular location">
    <subcellularLocation>
        <location evidence="1">Chromosome</location>
        <location evidence="1">Centromere</location>
    </subcellularLocation>
</comment>
<organism evidence="11 12">
    <name type="scientific">Giardia duodenalis assemblage B</name>
    <dbReference type="NCBI Taxonomy" id="1394984"/>
    <lineage>
        <taxon>Eukaryota</taxon>
        <taxon>Metamonada</taxon>
        <taxon>Diplomonadida</taxon>
        <taxon>Hexamitidae</taxon>
        <taxon>Giardiinae</taxon>
        <taxon>Giardia</taxon>
    </lineage>
</organism>
<reference evidence="11 12" key="1">
    <citation type="journal article" date="2015" name="Mol. Biochem. Parasitol.">
        <title>Identification of polymorphic genes for use in assemblage B genotyping assays through comparative genomics of multiple assemblage B Giardia duodenalis isolates.</title>
        <authorList>
            <person name="Wielinga C."/>
            <person name="Thompson R.C."/>
            <person name="Monis P."/>
            <person name="Ryan U."/>
        </authorList>
    </citation>
    <scope>NUCLEOTIDE SEQUENCE [LARGE SCALE GENOMIC DNA]</scope>
    <source>
        <strain evidence="11 12">BAH15c1</strain>
    </source>
</reference>
<feature type="coiled-coil region" evidence="9">
    <location>
        <begin position="322"/>
        <end position="455"/>
    </location>
</feature>
<evidence type="ECO:0000256" key="9">
    <source>
        <dbReference type="SAM" id="Coils"/>
    </source>
</evidence>
<protein>
    <submittedName>
        <fullName evidence="11">Golgi/cell cycle associated protein/ putative / chromosome segregation protein SMC</fullName>
    </submittedName>
</protein>
<dbReference type="Proteomes" id="UP000070089">
    <property type="component" value="Unassembled WGS sequence"/>
</dbReference>
<dbReference type="EMBL" id="JXTI01000032">
    <property type="protein sequence ID" value="KWX14420.1"/>
    <property type="molecule type" value="Genomic_DNA"/>
</dbReference>
<dbReference type="GO" id="GO:0051301">
    <property type="term" value="P:cell division"/>
    <property type="evidence" value="ECO:0007669"/>
    <property type="project" value="UniProtKB-KW"/>
</dbReference>
<dbReference type="Gene3D" id="1.10.418.60">
    <property type="entry name" value="Ncd80 complex, Nuf2 subunit"/>
    <property type="match status" value="1"/>
</dbReference>
<evidence type="ECO:0000256" key="6">
    <source>
        <dbReference type="ARBA" id="ARBA00023054"/>
    </source>
</evidence>
<evidence type="ECO:0000313" key="11">
    <source>
        <dbReference type="EMBL" id="KWX14420.1"/>
    </source>
</evidence>